<comment type="caution">
    <text evidence="1">The sequence shown here is derived from an EMBL/GenBank/DDBJ whole genome shotgun (WGS) entry which is preliminary data.</text>
</comment>
<organism evidence="1 2">
    <name type="scientific">Bifidobacterium pseudolongum subsp. globosum</name>
    <dbReference type="NCBI Taxonomy" id="1690"/>
    <lineage>
        <taxon>Bacteria</taxon>
        <taxon>Bacillati</taxon>
        <taxon>Actinomycetota</taxon>
        <taxon>Actinomycetes</taxon>
        <taxon>Bifidobacteriales</taxon>
        <taxon>Bifidobacteriaceae</taxon>
        <taxon>Bifidobacterium</taxon>
    </lineage>
</organism>
<evidence type="ECO:0000313" key="2">
    <source>
        <dbReference type="Proteomes" id="UP000233722"/>
    </source>
</evidence>
<proteinExistence type="predicted"/>
<accession>A0A2N3QNE6</accession>
<dbReference type="RefSeq" id="WP_165365906.1">
    <property type="nucleotide sequence ID" value="NZ_PCHA01000037.1"/>
</dbReference>
<dbReference type="Proteomes" id="UP000233722">
    <property type="component" value="Unassembled WGS sequence"/>
</dbReference>
<protein>
    <submittedName>
        <fullName evidence="1">Uncharacterized protein</fullName>
    </submittedName>
</protein>
<gene>
    <name evidence="1" type="ORF">CQR45_1745</name>
</gene>
<dbReference type="EMBL" id="PCHA01000037">
    <property type="protein sequence ID" value="PKU93215.1"/>
    <property type="molecule type" value="Genomic_DNA"/>
</dbReference>
<sequence>MNMYEQDAEERYPLSPNDEWKTVSLTREAFVRQLRSAFMAGAEAAASRMEVSA</sequence>
<dbReference type="AlphaFoldDB" id="A0A2N3QNE6"/>
<evidence type="ECO:0000313" key="1">
    <source>
        <dbReference type="EMBL" id="PKU93215.1"/>
    </source>
</evidence>
<name>A0A2N3QNE6_9BIFI</name>
<reference evidence="1 2" key="1">
    <citation type="submission" date="2017-10" db="EMBL/GenBank/DDBJ databases">
        <title>Bifidobacterium genomics.</title>
        <authorList>
            <person name="Lugli G.A."/>
            <person name="Milani C."/>
            <person name="Mancabelli L."/>
        </authorList>
    </citation>
    <scope>NUCLEOTIDE SEQUENCE [LARGE SCALE GENOMIC DNA]</scope>
    <source>
        <strain evidence="1 2">1747B</strain>
    </source>
</reference>